<feature type="repeat" description="PPR" evidence="3">
    <location>
        <begin position="237"/>
        <end position="271"/>
    </location>
</feature>
<dbReference type="InterPro" id="IPR046848">
    <property type="entry name" value="E_motif"/>
</dbReference>
<keyword evidence="2" id="KW-0677">Repeat</keyword>
<dbReference type="GO" id="GO:0009451">
    <property type="term" value="P:RNA modification"/>
    <property type="evidence" value="ECO:0007669"/>
    <property type="project" value="InterPro"/>
</dbReference>
<evidence type="ECO:0000313" key="6">
    <source>
        <dbReference type="EMBL" id="KAE8098978.1"/>
    </source>
</evidence>
<evidence type="ECO:0000256" key="3">
    <source>
        <dbReference type="PROSITE-ProRule" id="PRU00708"/>
    </source>
</evidence>
<feature type="coiled-coil region" evidence="4">
    <location>
        <begin position="742"/>
        <end position="776"/>
    </location>
</feature>
<comment type="similarity">
    <text evidence="1">Belongs to the PPR family. PCMP-H subfamily.</text>
</comment>
<dbReference type="PANTHER" id="PTHR24015">
    <property type="entry name" value="OS07G0578800 PROTEIN-RELATED"/>
    <property type="match status" value="1"/>
</dbReference>
<dbReference type="FunFam" id="1.25.40.10:FF:000366">
    <property type="entry name" value="Pentatricopeptide (PPR) repeat-containing protein"/>
    <property type="match status" value="1"/>
</dbReference>
<dbReference type="PROSITE" id="PS51375">
    <property type="entry name" value="PPR"/>
    <property type="match status" value="3"/>
</dbReference>
<proteinExistence type="inferred from homology"/>
<keyword evidence="7" id="KW-1185">Reference proteome</keyword>
<gene>
    <name evidence="6" type="ORF">FH972_016997</name>
</gene>
<protein>
    <recommendedName>
        <fullName evidence="5">DYW domain-containing protein</fullName>
    </recommendedName>
</protein>
<dbReference type="SUPFAM" id="SSF48452">
    <property type="entry name" value="TPR-like"/>
    <property type="match status" value="1"/>
</dbReference>
<dbReference type="NCBIfam" id="TIGR00756">
    <property type="entry name" value="PPR"/>
    <property type="match status" value="4"/>
</dbReference>
<reference evidence="6 7" key="1">
    <citation type="submission" date="2019-06" db="EMBL/GenBank/DDBJ databases">
        <title>A chromosomal-level reference genome of Carpinus fangiana (Coryloideae, Betulaceae).</title>
        <authorList>
            <person name="Yang X."/>
            <person name="Wang Z."/>
            <person name="Zhang L."/>
            <person name="Hao G."/>
            <person name="Liu J."/>
            <person name="Yang Y."/>
        </authorList>
    </citation>
    <scope>NUCLEOTIDE SEQUENCE [LARGE SCALE GENOMIC DNA]</scope>
    <source>
        <strain evidence="6">Cfa_2016G</strain>
        <tissue evidence="6">Leaf</tissue>
    </source>
</reference>
<dbReference type="FunFam" id="1.25.40.10:FF:000344">
    <property type="entry name" value="Pentatricopeptide repeat-containing protein"/>
    <property type="match status" value="1"/>
</dbReference>
<dbReference type="AlphaFoldDB" id="A0A5N6RI47"/>
<dbReference type="InterPro" id="IPR002885">
    <property type="entry name" value="PPR_rpt"/>
</dbReference>
<dbReference type="Proteomes" id="UP000327013">
    <property type="component" value="Chromosome 7"/>
</dbReference>
<evidence type="ECO:0000256" key="4">
    <source>
        <dbReference type="SAM" id="Coils"/>
    </source>
</evidence>
<name>A0A5N6RI47_9ROSI</name>
<dbReference type="Pfam" id="PF13041">
    <property type="entry name" value="PPR_2"/>
    <property type="match status" value="1"/>
</dbReference>
<dbReference type="InterPro" id="IPR032867">
    <property type="entry name" value="DYW_dom"/>
</dbReference>
<dbReference type="GO" id="GO:0008270">
    <property type="term" value="F:zinc ion binding"/>
    <property type="evidence" value="ECO:0007669"/>
    <property type="project" value="InterPro"/>
</dbReference>
<dbReference type="Pfam" id="PF14432">
    <property type="entry name" value="DYW_deaminase"/>
    <property type="match status" value="1"/>
</dbReference>
<organism evidence="6 7">
    <name type="scientific">Carpinus fangiana</name>
    <dbReference type="NCBI Taxonomy" id="176857"/>
    <lineage>
        <taxon>Eukaryota</taxon>
        <taxon>Viridiplantae</taxon>
        <taxon>Streptophyta</taxon>
        <taxon>Embryophyta</taxon>
        <taxon>Tracheophyta</taxon>
        <taxon>Spermatophyta</taxon>
        <taxon>Magnoliopsida</taxon>
        <taxon>eudicotyledons</taxon>
        <taxon>Gunneridae</taxon>
        <taxon>Pentapetalae</taxon>
        <taxon>rosids</taxon>
        <taxon>fabids</taxon>
        <taxon>Fagales</taxon>
        <taxon>Betulaceae</taxon>
        <taxon>Carpinus</taxon>
    </lineage>
</organism>
<evidence type="ECO:0000259" key="5">
    <source>
        <dbReference type="Pfam" id="PF14432"/>
    </source>
</evidence>
<dbReference type="Pfam" id="PF01535">
    <property type="entry name" value="PPR"/>
    <property type="match status" value="6"/>
</dbReference>
<dbReference type="PANTHER" id="PTHR24015:SF548">
    <property type="entry name" value="OS08G0340900 PROTEIN"/>
    <property type="match status" value="1"/>
</dbReference>
<dbReference type="Pfam" id="PF20431">
    <property type="entry name" value="E_motif"/>
    <property type="match status" value="1"/>
</dbReference>
<feature type="domain" description="DYW" evidence="5">
    <location>
        <begin position="658"/>
        <end position="735"/>
    </location>
</feature>
<sequence>MPRPTTSAWYVFSRHFRSANLPTACSLKTEATNLLQKARLQDTRRQLQETLLLFYTLTPPHSLQIYATLFHACARHKCLQEGIFLHRHMLSNNPVNPPDLFVTNHLINMYSKCGDLNSAHYLFDEMPNRNLVSWTALISGYAQHRRTDECFRLFSGMLVDFHPNEFAVASVLSSCGERDGERGQQVHALSLKMSLDACVYVANALITMYSKSSVYGGVYTLDRDEAWSVFKTIEFRNLISWNSMIAGFQCRGLGAQAITLFSQMQRDGIGFDRATLLSLFSCLGGSTDNDVDLGLYFCFQLHCLAIKTGFMSEIEVTTTLIKSYSDLGGGIANCYRLFMETNSCRDIVSWTAIIVAFAECDPEEALFLFCQLLREDLAPDWYTFSIVLKACAGLVTERHALTVHSQVIKVGFEGDTVLANALIHAYARCGSIALSKQIFNETRFRDLISWNSMLKAYALHGRAREALLLFSQMDIQPDPTTFVALLTACSHAELVDEGIKIFNSMFGKYGIAPQLDHYACMVDIFGRAGQLLEAEELINRMPMEPDSVIWSTLLGSCRKHSETRLAKLAADKLKELEPGNSLSYVQMSNIYFSGGDLDNAGLIRNEMKGSVVRKEPGLSWVEIGNQVHEFASGGRRHPEREVICKRLEELIGQLEEMGYVPETSLALHDIEEEHKKEQLYHHSEKLALAFAIMKEGGLCCGGRVIRINKNIRICVDCHNFMKLASDLLQKEIVVAMATAAKAKLLLRELKTIKADLAFAKERCAQLEDENKLMQENREKGDHVADDDLIRLQLETLLAEKSRLANENSIYPRENRFLREIVEYHQLTMQDIVYIDEGIEEVTEVYPISIPRMLSISAPPPPPPTPPHLLLRFLHP</sequence>
<evidence type="ECO:0000256" key="1">
    <source>
        <dbReference type="ARBA" id="ARBA00006643"/>
    </source>
</evidence>
<feature type="repeat" description="PPR" evidence="3">
    <location>
        <begin position="446"/>
        <end position="476"/>
    </location>
</feature>
<dbReference type="GO" id="GO:0003723">
    <property type="term" value="F:RNA binding"/>
    <property type="evidence" value="ECO:0007669"/>
    <property type="project" value="InterPro"/>
</dbReference>
<dbReference type="FunFam" id="1.25.40.10:FF:001384">
    <property type="entry name" value="Pentatricopeptide repeat-containing protein mitochondrial"/>
    <property type="match status" value="1"/>
</dbReference>
<dbReference type="InterPro" id="IPR011990">
    <property type="entry name" value="TPR-like_helical_dom_sf"/>
</dbReference>
<feature type="repeat" description="PPR" evidence="3">
    <location>
        <begin position="99"/>
        <end position="133"/>
    </location>
</feature>
<dbReference type="OrthoDB" id="1894072at2759"/>
<keyword evidence="4" id="KW-0175">Coiled coil</keyword>
<evidence type="ECO:0000256" key="2">
    <source>
        <dbReference type="ARBA" id="ARBA00022737"/>
    </source>
</evidence>
<accession>A0A5N6RI47</accession>
<dbReference type="Gene3D" id="1.25.40.10">
    <property type="entry name" value="Tetratricopeptide repeat domain"/>
    <property type="match status" value="5"/>
</dbReference>
<dbReference type="EMBL" id="CM017327">
    <property type="protein sequence ID" value="KAE8098978.1"/>
    <property type="molecule type" value="Genomic_DNA"/>
</dbReference>
<evidence type="ECO:0000313" key="7">
    <source>
        <dbReference type="Proteomes" id="UP000327013"/>
    </source>
</evidence>
<dbReference type="InterPro" id="IPR046960">
    <property type="entry name" value="PPR_At4g14850-like_plant"/>
</dbReference>
<dbReference type="FunFam" id="1.25.40.10:FF:000381">
    <property type="entry name" value="Pentatricopeptide repeat-containing protein"/>
    <property type="match status" value="1"/>
</dbReference>